<dbReference type="Gene3D" id="1.10.4030.10">
    <property type="entry name" value="Porin chaperone SurA, peptide-binding domain"/>
    <property type="match status" value="1"/>
</dbReference>
<sequence length="299" mass="34364">MGKKQLWMVIAGLIMLNCLTIAFFLAKGTGDGGTAINDEAVATVGKQSVTRQEWLNELEKRYGKDILKELIDQKVIREMAKKYDIKISDQEVEREFRLLQATNSAFSQKSQLDEKRWKEQIQDSLLLQELLTKDVIISDKELQNYYQKNKDLYDVPEIYHLSHIVVKTKEEANKAIKELAQGSSFSALAMERSIDEFSSNEGGDIGYISDGDERYPESYIDTAKKLKKKAYSKPFKIDDGYAIIKMEDKISGKKYSFDEVKKQVRRQLALEQMKTPASASSFWKEAKVNWFYGTNNETN</sequence>
<dbReference type="Proteomes" id="UP000677265">
    <property type="component" value="Unassembled WGS sequence"/>
</dbReference>
<dbReference type="PROSITE" id="PS01096">
    <property type="entry name" value="PPIC_PPIASE_1"/>
    <property type="match status" value="1"/>
</dbReference>
<dbReference type="GO" id="GO:0003755">
    <property type="term" value="F:peptidyl-prolyl cis-trans isomerase activity"/>
    <property type="evidence" value="ECO:0007669"/>
    <property type="project" value="UniProtKB-KW"/>
</dbReference>
<proteinExistence type="predicted"/>
<dbReference type="InterPro" id="IPR000297">
    <property type="entry name" value="PPIase_PpiC"/>
</dbReference>
<evidence type="ECO:0000313" key="10">
    <source>
        <dbReference type="EMBL" id="MCH6267856.1"/>
    </source>
</evidence>
<dbReference type="PROSITE" id="PS50198">
    <property type="entry name" value="PPIC_PPIASE_2"/>
    <property type="match status" value="1"/>
</dbReference>
<dbReference type="InterPro" id="IPR046357">
    <property type="entry name" value="PPIase_dom_sf"/>
</dbReference>
<gene>
    <name evidence="10" type="ORF">KHB02_020235</name>
    <name evidence="9" type="ORF">KHB02_45055</name>
</gene>
<dbReference type="InterPro" id="IPR023058">
    <property type="entry name" value="PPIase_PpiC_CS"/>
</dbReference>
<dbReference type="RefSeq" id="WP_213148309.1">
    <property type="nucleotide sequence ID" value="NZ_JAGYPE020000044.1"/>
</dbReference>
<evidence type="ECO:0000313" key="9">
    <source>
        <dbReference type="EMBL" id="MBS4188525.1"/>
    </source>
</evidence>
<organism evidence="9">
    <name type="scientific">Neobacillus citreus</name>
    <dbReference type="NCBI Taxonomy" id="2833578"/>
    <lineage>
        <taxon>Bacteria</taxon>
        <taxon>Bacillati</taxon>
        <taxon>Bacillota</taxon>
        <taxon>Bacilli</taxon>
        <taxon>Bacillales</taxon>
        <taxon>Bacillaceae</taxon>
        <taxon>Neobacillus</taxon>
    </lineage>
</organism>
<dbReference type="PANTHER" id="PTHR47245:SF1">
    <property type="entry name" value="FOLDASE PROTEIN PRSA"/>
    <property type="match status" value="1"/>
</dbReference>
<dbReference type="PANTHER" id="PTHR47245">
    <property type="entry name" value="PEPTIDYLPROLYL ISOMERASE"/>
    <property type="match status" value="1"/>
</dbReference>
<dbReference type="AlphaFoldDB" id="A0A942TAR6"/>
<feature type="transmembrane region" description="Helical" evidence="7">
    <location>
        <begin position="6"/>
        <end position="26"/>
    </location>
</feature>
<keyword evidence="4 6" id="KW-0697">Rotamase</keyword>
<dbReference type="Pfam" id="PF13145">
    <property type="entry name" value="Rotamase_2"/>
    <property type="match status" value="1"/>
</dbReference>
<feature type="domain" description="PpiC" evidence="8">
    <location>
        <begin position="156"/>
        <end position="248"/>
    </location>
</feature>
<evidence type="ECO:0000259" key="8">
    <source>
        <dbReference type="PROSITE" id="PS50198"/>
    </source>
</evidence>
<keyword evidence="11" id="KW-1185">Reference proteome</keyword>
<comment type="catalytic activity">
    <reaction evidence="1">
        <text>[protein]-peptidylproline (omega=180) = [protein]-peptidylproline (omega=0)</text>
        <dbReference type="Rhea" id="RHEA:16237"/>
        <dbReference type="Rhea" id="RHEA-COMP:10747"/>
        <dbReference type="Rhea" id="RHEA-COMP:10748"/>
        <dbReference type="ChEBI" id="CHEBI:83833"/>
        <dbReference type="ChEBI" id="CHEBI:83834"/>
        <dbReference type="EC" id="5.2.1.8"/>
    </reaction>
</comment>
<keyword evidence="7" id="KW-0812">Transmembrane</keyword>
<evidence type="ECO:0000256" key="6">
    <source>
        <dbReference type="PROSITE-ProRule" id="PRU00278"/>
    </source>
</evidence>
<evidence type="ECO:0000256" key="3">
    <source>
        <dbReference type="ARBA" id="ARBA00022729"/>
    </source>
</evidence>
<keyword evidence="7" id="KW-1133">Transmembrane helix</keyword>
<dbReference type="SUPFAM" id="SSF54534">
    <property type="entry name" value="FKBP-like"/>
    <property type="match status" value="1"/>
</dbReference>
<evidence type="ECO:0000256" key="4">
    <source>
        <dbReference type="ARBA" id="ARBA00023110"/>
    </source>
</evidence>
<evidence type="ECO:0000256" key="5">
    <source>
        <dbReference type="ARBA" id="ARBA00023235"/>
    </source>
</evidence>
<dbReference type="InterPro" id="IPR027304">
    <property type="entry name" value="Trigger_fact/SurA_dom_sf"/>
</dbReference>
<dbReference type="InterPro" id="IPR050245">
    <property type="entry name" value="PrsA_foldase"/>
</dbReference>
<dbReference type="EC" id="5.2.1.8" evidence="2"/>
<evidence type="ECO:0000256" key="1">
    <source>
        <dbReference type="ARBA" id="ARBA00000971"/>
    </source>
</evidence>
<dbReference type="SUPFAM" id="SSF109998">
    <property type="entry name" value="Triger factor/SurA peptide-binding domain-like"/>
    <property type="match status" value="1"/>
</dbReference>
<protein>
    <recommendedName>
        <fullName evidence="2">peptidylprolyl isomerase</fullName>
        <ecNumber evidence="2">5.2.1.8</ecNumber>
    </recommendedName>
</protein>
<accession>A0A942TAR6</accession>
<reference evidence="9" key="1">
    <citation type="submission" date="2021-05" db="EMBL/GenBank/DDBJ databases">
        <title>Novel Bacillus species.</title>
        <authorList>
            <person name="Liu G."/>
        </authorList>
    </citation>
    <scope>NUCLEOTIDE SEQUENCE</scope>
    <source>
        <strain evidence="9 11">FJAT-50051</strain>
    </source>
</reference>
<name>A0A942TAR6_9BACI</name>
<dbReference type="EMBL" id="JAGYPE010000014">
    <property type="protein sequence ID" value="MBS4188525.1"/>
    <property type="molecule type" value="Genomic_DNA"/>
</dbReference>
<evidence type="ECO:0000256" key="7">
    <source>
        <dbReference type="SAM" id="Phobius"/>
    </source>
</evidence>
<dbReference type="Gene3D" id="3.10.50.40">
    <property type="match status" value="1"/>
</dbReference>
<keyword evidence="5 6" id="KW-0413">Isomerase</keyword>
<comment type="caution">
    <text evidence="9">The sequence shown here is derived from an EMBL/GenBank/DDBJ whole genome shotgun (WGS) entry which is preliminary data.</text>
</comment>
<keyword evidence="7" id="KW-0472">Membrane</keyword>
<dbReference type="EMBL" id="JAGYPE020000044">
    <property type="protein sequence ID" value="MCH6267856.1"/>
    <property type="molecule type" value="Genomic_DNA"/>
</dbReference>
<evidence type="ECO:0000256" key="2">
    <source>
        <dbReference type="ARBA" id="ARBA00013194"/>
    </source>
</evidence>
<evidence type="ECO:0000313" key="11">
    <source>
        <dbReference type="Proteomes" id="UP000677265"/>
    </source>
</evidence>
<keyword evidence="3" id="KW-0732">Signal</keyword>